<keyword evidence="1" id="KW-0812">Transmembrane</keyword>
<feature type="transmembrane region" description="Helical" evidence="1">
    <location>
        <begin position="12"/>
        <end position="33"/>
    </location>
</feature>
<sequence>MPQHTRHSLTHVLLLWTTILSIIQVVFIIFFFFSAGHHGPSQNNSAVAAEHTMQIQANNTPSPPSDDSALLGKGRMLTFEAAQVGKNITWVAKSPDMGPVSEKGEVLNIMKDGYYLIILQVTLSSCKGSEHKVSLKWNNKVLLQGQIITNTCSTGVLGKVEEMSAGGTLAVTIDPPNSDLNTTESVTHLDIIYIHKP</sequence>
<evidence type="ECO:0000256" key="1">
    <source>
        <dbReference type="SAM" id="Phobius"/>
    </source>
</evidence>
<evidence type="ECO:0008006" key="4">
    <source>
        <dbReference type="Google" id="ProtNLM"/>
    </source>
</evidence>
<keyword evidence="1" id="KW-0472">Membrane</keyword>
<reference evidence="3" key="2">
    <citation type="submission" date="2019-02" db="EMBL/GenBank/DDBJ databases">
        <title>Opniocepnalus argus Var Kimnra genome.</title>
        <authorList>
            <person name="Zhou C."/>
            <person name="Xiao S."/>
        </authorList>
    </citation>
    <scope>NUCLEOTIDE SEQUENCE [LARGE SCALE GENOMIC DNA]</scope>
</reference>
<dbReference type="Proteomes" id="UP000503349">
    <property type="component" value="Chromosome 15"/>
</dbReference>
<dbReference type="AlphaFoldDB" id="A0A6G1QD63"/>
<reference evidence="2 3" key="1">
    <citation type="submission" date="2019-02" db="EMBL/GenBank/DDBJ databases">
        <title>Opniocepnalus argus genome.</title>
        <authorList>
            <person name="Zhou C."/>
            <person name="Xiao S."/>
        </authorList>
    </citation>
    <scope>NUCLEOTIDE SEQUENCE [LARGE SCALE GENOMIC DNA]</scope>
    <source>
        <strain evidence="2">OARG1902GOOAL</strain>
        <tissue evidence="2">Muscle</tissue>
    </source>
</reference>
<evidence type="ECO:0000313" key="2">
    <source>
        <dbReference type="EMBL" id="KAF3700066.1"/>
    </source>
</evidence>
<dbReference type="InterPro" id="IPR008983">
    <property type="entry name" value="Tumour_necrosis_fac-like_dom"/>
</dbReference>
<protein>
    <recommendedName>
        <fullName evidence="4">TNF family profile domain-containing protein</fullName>
    </recommendedName>
</protein>
<keyword evidence="1" id="KW-1133">Transmembrane helix</keyword>
<dbReference type="SUPFAM" id="SSF49842">
    <property type="entry name" value="TNF-like"/>
    <property type="match status" value="1"/>
</dbReference>
<proteinExistence type="predicted"/>
<dbReference type="Gene3D" id="2.60.120.40">
    <property type="match status" value="1"/>
</dbReference>
<dbReference type="EMBL" id="CM015726">
    <property type="protein sequence ID" value="KAF3700066.1"/>
    <property type="molecule type" value="Genomic_DNA"/>
</dbReference>
<accession>A0A6G1QD63</accession>
<organism evidence="2 3">
    <name type="scientific">Channa argus</name>
    <name type="common">Northern snakehead</name>
    <name type="synonym">Ophicephalus argus</name>
    <dbReference type="NCBI Taxonomy" id="215402"/>
    <lineage>
        <taxon>Eukaryota</taxon>
        <taxon>Metazoa</taxon>
        <taxon>Chordata</taxon>
        <taxon>Craniata</taxon>
        <taxon>Vertebrata</taxon>
        <taxon>Euteleostomi</taxon>
        <taxon>Actinopterygii</taxon>
        <taxon>Neopterygii</taxon>
        <taxon>Teleostei</taxon>
        <taxon>Neoteleostei</taxon>
        <taxon>Acanthomorphata</taxon>
        <taxon>Anabantaria</taxon>
        <taxon>Anabantiformes</taxon>
        <taxon>Channoidei</taxon>
        <taxon>Channidae</taxon>
        <taxon>Channa</taxon>
    </lineage>
</organism>
<evidence type="ECO:0000313" key="3">
    <source>
        <dbReference type="Proteomes" id="UP000503349"/>
    </source>
</evidence>
<gene>
    <name evidence="2" type="ORF">EXN66_Car015753</name>
</gene>
<name>A0A6G1QD63_CHAAH</name>
<keyword evidence="3" id="KW-1185">Reference proteome</keyword>